<name>A0ABN2R6U3_9PSEU</name>
<comment type="caution">
    <text evidence="6">The sequence shown here is derived from an EMBL/GenBank/DDBJ whole genome shotgun (WGS) entry which is preliminary data.</text>
</comment>
<keyword evidence="1" id="KW-0805">Transcription regulation</keyword>
<dbReference type="RefSeq" id="WP_344420689.1">
    <property type="nucleotide sequence ID" value="NZ_BAAANN010000015.1"/>
</dbReference>
<evidence type="ECO:0000313" key="6">
    <source>
        <dbReference type="EMBL" id="GAA1964399.1"/>
    </source>
</evidence>
<keyword evidence="2 4" id="KW-0238">DNA-binding</keyword>
<keyword evidence="3" id="KW-0804">Transcription</keyword>
<evidence type="ECO:0000313" key="7">
    <source>
        <dbReference type="Proteomes" id="UP001501116"/>
    </source>
</evidence>
<reference evidence="6 7" key="1">
    <citation type="journal article" date="2019" name="Int. J. Syst. Evol. Microbiol.">
        <title>The Global Catalogue of Microorganisms (GCM) 10K type strain sequencing project: providing services to taxonomists for standard genome sequencing and annotation.</title>
        <authorList>
            <consortium name="The Broad Institute Genomics Platform"/>
            <consortium name="The Broad Institute Genome Sequencing Center for Infectious Disease"/>
            <person name="Wu L."/>
            <person name="Ma J."/>
        </authorList>
    </citation>
    <scope>NUCLEOTIDE SEQUENCE [LARGE SCALE GENOMIC DNA]</scope>
    <source>
        <strain evidence="6 7">JCM 14545</strain>
    </source>
</reference>
<gene>
    <name evidence="6" type="ORF">GCM10009754_40260</name>
</gene>
<dbReference type="SUPFAM" id="SSF46689">
    <property type="entry name" value="Homeodomain-like"/>
    <property type="match status" value="1"/>
</dbReference>
<accession>A0ABN2R6U3</accession>
<evidence type="ECO:0000259" key="5">
    <source>
        <dbReference type="PROSITE" id="PS50977"/>
    </source>
</evidence>
<dbReference type="InterPro" id="IPR036271">
    <property type="entry name" value="Tet_transcr_reg_TetR-rel_C_sf"/>
</dbReference>
<dbReference type="Pfam" id="PF00440">
    <property type="entry name" value="TetR_N"/>
    <property type="match status" value="1"/>
</dbReference>
<dbReference type="Gene3D" id="1.10.357.10">
    <property type="entry name" value="Tetracycline Repressor, domain 2"/>
    <property type="match status" value="1"/>
</dbReference>
<dbReference type="PANTHER" id="PTHR30055:SF234">
    <property type="entry name" value="HTH-TYPE TRANSCRIPTIONAL REGULATOR BETI"/>
    <property type="match status" value="1"/>
</dbReference>
<evidence type="ECO:0000256" key="3">
    <source>
        <dbReference type="ARBA" id="ARBA00023163"/>
    </source>
</evidence>
<dbReference type="SUPFAM" id="SSF48498">
    <property type="entry name" value="Tetracyclin repressor-like, C-terminal domain"/>
    <property type="match status" value="1"/>
</dbReference>
<sequence length="196" mass="21258">MTSPIALRGQEVRRRLLRAAVELIPERGWSAVSTRLLAERAGVTPGVVHYHFSSVRELLSQAALGTMREMLSGVHALFEQARSATDAVDTMLAALEEYSGRDPASMVFTETYLAATRDDDLRHAMTEIVADFRRRFADALARWRVPDPAGTAAVVAATIDGILLHRGLDPGLTAASIGPVLRRLVPDAKTVEEDAG</sequence>
<dbReference type="PRINTS" id="PR00455">
    <property type="entry name" value="HTHTETR"/>
</dbReference>
<evidence type="ECO:0000256" key="2">
    <source>
        <dbReference type="ARBA" id="ARBA00023125"/>
    </source>
</evidence>
<dbReference type="InterPro" id="IPR009057">
    <property type="entry name" value="Homeodomain-like_sf"/>
</dbReference>
<proteinExistence type="predicted"/>
<dbReference type="PROSITE" id="PS50977">
    <property type="entry name" value="HTH_TETR_2"/>
    <property type="match status" value="1"/>
</dbReference>
<evidence type="ECO:0000256" key="4">
    <source>
        <dbReference type="PROSITE-ProRule" id="PRU00335"/>
    </source>
</evidence>
<feature type="domain" description="HTH tetR-type" evidence="5">
    <location>
        <begin position="10"/>
        <end position="70"/>
    </location>
</feature>
<dbReference type="Pfam" id="PF17940">
    <property type="entry name" value="TetR_C_31"/>
    <property type="match status" value="1"/>
</dbReference>
<dbReference type="InterPro" id="IPR050109">
    <property type="entry name" value="HTH-type_TetR-like_transc_reg"/>
</dbReference>
<feature type="DNA-binding region" description="H-T-H motif" evidence="4">
    <location>
        <begin position="33"/>
        <end position="52"/>
    </location>
</feature>
<protein>
    <submittedName>
        <fullName evidence="6">TetR/AcrR family transcriptional regulator</fullName>
    </submittedName>
</protein>
<dbReference type="InterPro" id="IPR001647">
    <property type="entry name" value="HTH_TetR"/>
</dbReference>
<keyword evidence="7" id="KW-1185">Reference proteome</keyword>
<organism evidence="6 7">
    <name type="scientific">Amycolatopsis minnesotensis</name>
    <dbReference type="NCBI Taxonomy" id="337894"/>
    <lineage>
        <taxon>Bacteria</taxon>
        <taxon>Bacillati</taxon>
        <taxon>Actinomycetota</taxon>
        <taxon>Actinomycetes</taxon>
        <taxon>Pseudonocardiales</taxon>
        <taxon>Pseudonocardiaceae</taxon>
        <taxon>Amycolatopsis</taxon>
    </lineage>
</organism>
<dbReference type="Proteomes" id="UP001501116">
    <property type="component" value="Unassembled WGS sequence"/>
</dbReference>
<dbReference type="PANTHER" id="PTHR30055">
    <property type="entry name" value="HTH-TYPE TRANSCRIPTIONAL REGULATOR RUTR"/>
    <property type="match status" value="1"/>
</dbReference>
<dbReference type="InterPro" id="IPR041583">
    <property type="entry name" value="TetR_C_31"/>
</dbReference>
<dbReference type="EMBL" id="BAAANN010000015">
    <property type="protein sequence ID" value="GAA1964399.1"/>
    <property type="molecule type" value="Genomic_DNA"/>
</dbReference>
<evidence type="ECO:0000256" key="1">
    <source>
        <dbReference type="ARBA" id="ARBA00023015"/>
    </source>
</evidence>